<feature type="non-terminal residue" evidence="2">
    <location>
        <position position="1"/>
    </location>
</feature>
<evidence type="ECO:0000313" key="2">
    <source>
        <dbReference type="EMBL" id="CAI9552615.1"/>
    </source>
</evidence>
<evidence type="ECO:0000256" key="1">
    <source>
        <dbReference type="SAM" id="MobiDB-lite"/>
    </source>
</evidence>
<proteinExistence type="predicted"/>
<reference evidence="2" key="1">
    <citation type="submission" date="2023-05" db="EMBL/GenBank/DDBJ databases">
        <authorList>
            <person name="Stuckert A."/>
        </authorList>
    </citation>
    <scope>NUCLEOTIDE SEQUENCE</scope>
</reference>
<dbReference type="EMBL" id="CATNWA010006686">
    <property type="protein sequence ID" value="CAI9552615.1"/>
    <property type="molecule type" value="Genomic_DNA"/>
</dbReference>
<sequence length="91" mass="10434">SVLAIPKTWSQDWRFHPSQIFEISRLQIPKQTMNEKTKKPVSSALHQSSGDPQPAWLRFQEPCTRTPVQSVSWPFPKPGPRIGDFIPPRSL</sequence>
<keyword evidence="3" id="KW-1185">Reference proteome</keyword>
<dbReference type="Proteomes" id="UP001162483">
    <property type="component" value="Unassembled WGS sequence"/>
</dbReference>
<feature type="region of interest" description="Disordered" evidence="1">
    <location>
        <begin position="68"/>
        <end position="91"/>
    </location>
</feature>
<organism evidence="2 3">
    <name type="scientific">Staurois parvus</name>
    <dbReference type="NCBI Taxonomy" id="386267"/>
    <lineage>
        <taxon>Eukaryota</taxon>
        <taxon>Metazoa</taxon>
        <taxon>Chordata</taxon>
        <taxon>Craniata</taxon>
        <taxon>Vertebrata</taxon>
        <taxon>Euteleostomi</taxon>
        <taxon>Amphibia</taxon>
        <taxon>Batrachia</taxon>
        <taxon>Anura</taxon>
        <taxon>Neobatrachia</taxon>
        <taxon>Ranoidea</taxon>
        <taxon>Ranidae</taxon>
        <taxon>Staurois</taxon>
    </lineage>
</organism>
<comment type="caution">
    <text evidence="2">The sequence shown here is derived from an EMBL/GenBank/DDBJ whole genome shotgun (WGS) entry which is preliminary data.</text>
</comment>
<gene>
    <name evidence="2" type="ORF">SPARVUS_LOCUS3917340</name>
</gene>
<protein>
    <submittedName>
        <fullName evidence="2">Uncharacterized protein</fullName>
    </submittedName>
</protein>
<evidence type="ECO:0000313" key="3">
    <source>
        <dbReference type="Proteomes" id="UP001162483"/>
    </source>
</evidence>
<name>A0ABN9BYS4_9NEOB</name>
<accession>A0ABN9BYS4</accession>
<feature type="region of interest" description="Disordered" evidence="1">
    <location>
        <begin position="31"/>
        <end position="55"/>
    </location>
</feature>